<proteinExistence type="predicted"/>
<accession>A0A4R8F4L6</accession>
<dbReference type="Proteomes" id="UP000294817">
    <property type="component" value="Unassembled WGS sequence"/>
</dbReference>
<dbReference type="AlphaFoldDB" id="A0A4R8F4L6"/>
<protein>
    <recommendedName>
        <fullName evidence="3">DDE superfamily endonuclease</fullName>
    </recommendedName>
</protein>
<keyword evidence="2" id="KW-1185">Reference proteome</keyword>
<name>A0A4R8F4L6_9BACT</name>
<sequence>MINWVMGILKNYKMVILCCDNWYPKGEVLETVKKYNNLELIDNVRVDTVLNDLPPEPTGKRGRPRKKGNRLVIYNQEHFNFSKIGKYFV</sequence>
<evidence type="ECO:0008006" key="3">
    <source>
        <dbReference type="Google" id="ProtNLM"/>
    </source>
</evidence>
<gene>
    <name evidence="1" type="ORF">C8D74_101237</name>
</gene>
<evidence type="ECO:0000313" key="2">
    <source>
        <dbReference type="Proteomes" id="UP000294817"/>
    </source>
</evidence>
<evidence type="ECO:0000313" key="1">
    <source>
        <dbReference type="EMBL" id="TDX17517.1"/>
    </source>
</evidence>
<reference evidence="1 2" key="1">
    <citation type="submission" date="2019-03" db="EMBL/GenBank/DDBJ databases">
        <title>Genomic Encyclopedia of Type Strains, Phase IV (KMG-IV): sequencing the most valuable type-strain genomes for metagenomic binning, comparative biology and taxonomic classification.</title>
        <authorList>
            <person name="Goeker M."/>
        </authorList>
    </citation>
    <scope>NUCLEOTIDE SEQUENCE [LARGE SCALE GENOMIC DNA]</scope>
    <source>
        <strain evidence="1 2">DSM 13575</strain>
    </source>
</reference>
<organism evidence="1 2">
    <name type="scientific">Petrotoga sibirica</name>
    <dbReference type="NCBI Taxonomy" id="156202"/>
    <lineage>
        <taxon>Bacteria</taxon>
        <taxon>Thermotogati</taxon>
        <taxon>Thermotogota</taxon>
        <taxon>Thermotogae</taxon>
        <taxon>Petrotogales</taxon>
        <taxon>Petrotogaceae</taxon>
        <taxon>Petrotoga</taxon>
    </lineage>
</organism>
<comment type="caution">
    <text evidence="1">The sequence shown here is derived from an EMBL/GenBank/DDBJ whole genome shotgun (WGS) entry which is preliminary data.</text>
</comment>
<dbReference type="EMBL" id="SODZ01000001">
    <property type="protein sequence ID" value="TDX17517.1"/>
    <property type="molecule type" value="Genomic_DNA"/>
</dbReference>